<dbReference type="PANTHER" id="PTHR48258">
    <property type="entry name" value="DUF4218 DOMAIN-CONTAINING PROTEIN-RELATED"/>
    <property type="match status" value="1"/>
</dbReference>
<dbReference type="InterPro" id="IPR025312">
    <property type="entry name" value="DUF4216"/>
</dbReference>
<dbReference type="PANTHER" id="PTHR48258:SF15">
    <property type="entry name" value="OS02G0543900 PROTEIN"/>
    <property type="match status" value="1"/>
</dbReference>
<evidence type="ECO:0000313" key="3">
    <source>
        <dbReference type="EMBL" id="KAK5836345.1"/>
    </source>
</evidence>
<keyword evidence="4" id="KW-1185">Reference proteome</keyword>
<proteinExistence type="predicted"/>
<accession>A0ABR0QB12</accession>
<reference evidence="3 4" key="1">
    <citation type="submission" date="2023-03" db="EMBL/GenBank/DDBJ databases">
        <title>WGS of Gossypium arboreum.</title>
        <authorList>
            <person name="Yu D."/>
        </authorList>
    </citation>
    <scope>NUCLEOTIDE SEQUENCE [LARGE SCALE GENOMIC DNA]</scope>
    <source>
        <tissue evidence="3">Leaf</tissue>
    </source>
</reference>
<protein>
    <recommendedName>
        <fullName evidence="2">DUF4216 domain-containing protein</fullName>
    </recommendedName>
</protein>
<organism evidence="3 4">
    <name type="scientific">Gossypium arboreum</name>
    <name type="common">Tree cotton</name>
    <name type="synonym">Gossypium nanking</name>
    <dbReference type="NCBI Taxonomy" id="29729"/>
    <lineage>
        <taxon>Eukaryota</taxon>
        <taxon>Viridiplantae</taxon>
        <taxon>Streptophyta</taxon>
        <taxon>Embryophyta</taxon>
        <taxon>Tracheophyta</taxon>
        <taxon>Spermatophyta</taxon>
        <taxon>Magnoliopsida</taxon>
        <taxon>eudicotyledons</taxon>
        <taxon>Gunneridae</taxon>
        <taxon>Pentapetalae</taxon>
        <taxon>rosids</taxon>
        <taxon>malvids</taxon>
        <taxon>Malvales</taxon>
        <taxon>Malvaceae</taxon>
        <taxon>Malvoideae</taxon>
        <taxon>Gossypium</taxon>
    </lineage>
</organism>
<evidence type="ECO:0000313" key="4">
    <source>
        <dbReference type="Proteomes" id="UP001358586"/>
    </source>
</evidence>
<feature type="region of interest" description="Disordered" evidence="1">
    <location>
        <begin position="242"/>
        <end position="302"/>
    </location>
</feature>
<dbReference type="Proteomes" id="UP001358586">
    <property type="component" value="Chromosome 4"/>
</dbReference>
<gene>
    <name evidence="3" type="ORF">PVK06_012130</name>
</gene>
<evidence type="ECO:0000256" key="1">
    <source>
        <dbReference type="SAM" id="MobiDB-lite"/>
    </source>
</evidence>
<name>A0ABR0QB12_GOSAR</name>
<feature type="domain" description="DUF4216" evidence="2">
    <location>
        <begin position="40"/>
        <end position="111"/>
    </location>
</feature>
<evidence type="ECO:0000259" key="2">
    <source>
        <dbReference type="Pfam" id="PF13952"/>
    </source>
</evidence>
<comment type="caution">
    <text evidence="3">The sequence shown here is derived from an EMBL/GenBank/DDBJ whole genome shotgun (WGS) entry which is preliminary data.</text>
</comment>
<dbReference type="Pfam" id="PF13952">
    <property type="entry name" value="DUF4216"/>
    <property type="match status" value="1"/>
</dbReference>
<dbReference type="EMBL" id="JARKNE010000004">
    <property type="protein sequence ID" value="KAK5836345.1"/>
    <property type="molecule type" value="Genomic_DNA"/>
</dbReference>
<sequence>MMTQNFGIVVNSSITSYASARDSNPVKGNVEYYGLFTDIIELDYYGKRKIVLFRCDWADVNTAHGIKKDQFGFTMVNFSRLIHTGQQLIEESYVFSSQVKQVFYSKDPTDEDYMPRKRLRDLSIIQNPPNLEETKSDHQIAIGSSNVPTTVGEPVEIQRYLGIIAQNANLLLINYKSWHHMLDSNKNQALDNIMEKLKEKREEYEVMASSESSVNLDNIDNRIITEVLSLERYGQPIPNYATTPYPLHPGPMGPKCLTDEERPRVSRTLGASNGFPEASRRNQSKSHVPSTRVRLARSDSRP</sequence>